<evidence type="ECO:0000313" key="1">
    <source>
        <dbReference type="EMBL" id="SVC44577.1"/>
    </source>
</evidence>
<dbReference type="EMBL" id="UINC01091648">
    <property type="protein sequence ID" value="SVC44577.1"/>
    <property type="molecule type" value="Genomic_DNA"/>
</dbReference>
<gene>
    <name evidence="1" type="ORF">METZ01_LOCUS297431</name>
</gene>
<feature type="non-terminal residue" evidence="1">
    <location>
        <position position="190"/>
    </location>
</feature>
<dbReference type="Pfam" id="PF08309">
    <property type="entry name" value="LVIVD"/>
    <property type="match status" value="3"/>
</dbReference>
<dbReference type="SUPFAM" id="SSF50969">
    <property type="entry name" value="YVTN repeat-like/Quinoprotein amine dehydrogenase"/>
    <property type="match status" value="1"/>
</dbReference>
<dbReference type="InterPro" id="IPR013211">
    <property type="entry name" value="LVIVD"/>
</dbReference>
<dbReference type="AlphaFoldDB" id="A0A382MA77"/>
<protein>
    <recommendedName>
        <fullName evidence="2">LVIVD repeat-containing protein</fullName>
    </recommendedName>
</protein>
<accession>A0A382MA77</accession>
<evidence type="ECO:0008006" key="2">
    <source>
        <dbReference type="Google" id="ProtNLM"/>
    </source>
</evidence>
<organism evidence="1">
    <name type="scientific">marine metagenome</name>
    <dbReference type="NCBI Taxonomy" id="408172"/>
    <lineage>
        <taxon>unclassified sequences</taxon>
        <taxon>metagenomes</taxon>
        <taxon>ecological metagenomes</taxon>
    </lineage>
</organism>
<dbReference type="InterPro" id="IPR011044">
    <property type="entry name" value="Quino_amine_DH_bsu"/>
</dbReference>
<sequence length="190" mass="20621">MLNHIKKTFLFIILNVLFHNATQAQEITLLSQLDTGGAAFGVDYKDDFVYVAAWSNDLTIVDAADPYNPSIIGNVGFDGSGRKVRIFGDYAYVTGSYGIHIVDISNPFEVSVAGEFIRSSPGGVYPHGVDVKDGKCYISFNAMGLYIVDVSNPENPVELGHFDALDWARDVVVVDSLAYLLNLNNGGGFS</sequence>
<name>A0A382MA77_9ZZZZ</name>
<reference evidence="1" key="1">
    <citation type="submission" date="2018-05" db="EMBL/GenBank/DDBJ databases">
        <authorList>
            <person name="Lanie J.A."/>
            <person name="Ng W.-L."/>
            <person name="Kazmierczak K.M."/>
            <person name="Andrzejewski T.M."/>
            <person name="Davidsen T.M."/>
            <person name="Wayne K.J."/>
            <person name="Tettelin H."/>
            <person name="Glass J.I."/>
            <person name="Rusch D."/>
            <person name="Podicherti R."/>
            <person name="Tsui H.-C.T."/>
            <person name="Winkler M.E."/>
        </authorList>
    </citation>
    <scope>NUCLEOTIDE SEQUENCE</scope>
</reference>
<proteinExistence type="predicted"/>